<dbReference type="AlphaFoldDB" id="A0A7J5YIN0"/>
<proteinExistence type="predicted"/>
<gene>
    <name evidence="2" type="ORF">F7725_015831</name>
</gene>
<feature type="compositionally biased region" description="Polar residues" evidence="1">
    <location>
        <begin position="24"/>
        <end position="44"/>
    </location>
</feature>
<keyword evidence="3" id="KW-1185">Reference proteome</keyword>
<dbReference type="Proteomes" id="UP000518266">
    <property type="component" value="Unassembled WGS sequence"/>
</dbReference>
<evidence type="ECO:0000313" key="3">
    <source>
        <dbReference type="Proteomes" id="UP000518266"/>
    </source>
</evidence>
<dbReference type="EMBL" id="JAAKFY010000012">
    <property type="protein sequence ID" value="KAF3849334.1"/>
    <property type="molecule type" value="Genomic_DNA"/>
</dbReference>
<sequence>MEIDDKEEHLERKEEDFIDETDCESGNTRNPGQKQGYSDSSLSSAIDPGITFRPCIALTTEDRVRMFDTRFLTRTCKKGFLLTAVLLCTERQWNVSRESFSSFLSTGTVKHPATTA</sequence>
<feature type="region of interest" description="Disordered" evidence="1">
    <location>
        <begin position="1"/>
        <end position="48"/>
    </location>
</feature>
<evidence type="ECO:0000256" key="1">
    <source>
        <dbReference type="SAM" id="MobiDB-lite"/>
    </source>
</evidence>
<organism evidence="2 3">
    <name type="scientific">Dissostichus mawsoni</name>
    <name type="common">Antarctic cod</name>
    <dbReference type="NCBI Taxonomy" id="36200"/>
    <lineage>
        <taxon>Eukaryota</taxon>
        <taxon>Metazoa</taxon>
        <taxon>Chordata</taxon>
        <taxon>Craniata</taxon>
        <taxon>Vertebrata</taxon>
        <taxon>Euteleostomi</taxon>
        <taxon>Actinopterygii</taxon>
        <taxon>Neopterygii</taxon>
        <taxon>Teleostei</taxon>
        <taxon>Neoteleostei</taxon>
        <taxon>Acanthomorphata</taxon>
        <taxon>Eupercaria</taxon>
        <taxon>Perciformes</taxon>
        <taxon>Notothenioidei</taxon>
        <taxon>Nototheniidae</taxon>
        <taxon>Dissostichus</taxon>
    </lineage>
</organism>
<comment type="caution">
    <text evidence="2">The sequence shown here is derived from an EMBL/GenBank/DDBJ whole genome shotgun (WGS) entry which is preliminary data.</text>
</comment>
<name>A0A7J5YIN0_DISMA</name>
<protein>
    <submittedName>
        <fullName evidence="2">Uncharacterized protein</fullName>
    </submittedName>
</protein>
<feature type="compositionally biased region" description="Basic and acidic residues" evidence="1">
    <location>
        <begin position="1"/>
        <end position="15"/>
    </location>
</feature>
<reference evidence="2 3" key="1">
    <citation type="submission" date="2020-03" db="EMBL/GenBank/DDBJ databases">
        <title>Dissostichus mawsoni Genome sequencing and assembly.</title>
        <authorList>
            <person name="Park H."/>
        </authorList>
    </citation>
    <scope>NUCLEOTIDE SEQUENCE [LARGE SCALE GENOMIC DNA]</scope>
    <source>
        <strain evidence="2">DM0001</strain>
        <tissue evidence="2">Muscle</tissue>
    </source>
</reference>
<evidence type="ECO:0000313" key="2">
    <source>
        <dbReference type="EMBL" id="KAF3849334.1"/>
    </source>
</evidence>
<accession>A0A7J5YIN0</accession>